<comment type="similarity">
    <text evidence="1">Belongs to the P(II) protein family.</text>
</comment>
<dbReference type="InterPro" id="IPR015867">
    <property type="entry name" value="N-reg_PII/ATP_PRibTrfase_C"/>
</dbReference>
<organism evidence="2 3">
    <name type="scientific">Clostridium gelidum</name>
    <dbReference type="NCBI Taxonomy" id="704125"/>
    <lineage>
        <taxon>Bacteria</taxon>
        <taxon>Bacillati</taxon>
        <taxon>Bacillota</taxon>
        <taxon>Clostridia</taxon>
        <taxon>Eubacteriales</taxon>
        <taxon>Clostridiaceae</taxon>
        <taxon>Clostridium</taxon>
    </lineage>
</organism>
<dbReference type="PANTHER" id="PTHR30115">
    <property type="entry name" value="NITROGEN REGULATORY PROTEIN P-II"/>
    <property type="match status" value="1"/>
</dbReference>
<dbReference type="PANTHER" id="PTHR30115:SF11">
    <property type="entry name" value="NITROGEN REGULATORY PROTEIN P-II HOMOLOG"/>
    <property type="match status" value="1"/>
</dbReference>
<gene>
    <name evidence="2" type="ORF">psyc5s11_35770</name>
</gene>
<dbReference type="SUPFAM" id="SSF54913">
    <property type="entry name" value="GlnB-like"/>
    <property type="match status" value="1"/>
</dbReference>
<dbReference type="PRINTS" id="PR00340">
    <property type="entry name" value="PIIGLNB"/>
</dbReference>
<dbReference type="EMBL" id="AP024849">
    <property type="protein sequence ID" value="BCZ47510.1"/>
    <property type="molecule type" value="Genomic_DNA"/>
</dbReference>
<evidence type="ECO:0000313" key="2">
    <source>
        <dbReference type="EMBL" id="BCZ47510.1"/>
    </source>
</evidence>
<reference evidence="3" key="1">
    <citation type="submission" date="2021-07" db="EMBL/GenBank/DDBJ databases">
        <title>Complete genome sequencing of a Clostridium isolate.</title>
        <authorList>
            <person name="Ueki A."/>
            <person name="Tonouchi A."/>
        </authorList>
    </citation>
    <scope>NUCLEOTIDE SEQUENCE [LARGE SCALE GENOMIC DNA]</scope>
    <source>
        <strain evidence="3">C5S11</strain>
    </source>
</reference>
<dbReference type="PROSITE" id="PS51343">
    <property type="entry name" value="PII_GLNB_DOM"/>
    <property type="match status" value="1"/>
</dbReference>
<dbReference type="Gene3D" id="3.30.70.120">
    <property type="match status" value="1"/>
</dbReference>
<dbReference type="InterPro" id="IPR011322">
    <property type="entry name" value="N-reg_PII-like_a/b"/>
</dbReference>
<dbReference type="PROSITE" id="PS00638">
    <property type="entry name" value="PII_GLNB_CTER"/>
    <property type="match status" value="1"/>
</dbReference>
<dbReference type="Proteomes" id="UP000824633">
    <property type="component" value="Chromosome"/>
</dbReference>
<evidence type="ECO:0000313" key="3">
    <source>
        <dbReference type="Proteomes" id="UP000824633"/>
    </source>
</evidence>
<dbReference type="InterPro" id="IPR002187">
    <property type="entry name" value="N-reg_PII"/>
</dbReference>
<dbReference type="InterPro" id="IPR017918">
    <property type="entry name" value="N-reg_PII_CS"/>
</dbReference>
<keyword evidence="3" id="KW-1185">Reference proteome</keyword>
<name>A0ABM7T758_9CLOT</name>
<dbReference type="RefSeq" id="WP_224033844.1">
    <property type="nucleotide sequence ID" value="NZ_AP024849.1"/>
</dbReference>
<protein>
    <submittedName>
        <fullName evidence="2">P-II family nitrogen regulator</fullName>
    </submittedName>
</protein>
<dbReference type="Pfam" id="PF00543">
    <property type="entry name" value="P-II"/>
    <property type="match status" value="1"/>
</dbReference>
<evidence type="ECO:0000256" key="1">
    <source>
        <dbReference type="RuleBase" id="RU003936"/>
    </source>
</evidence>
<dbReference type="SMART" id="SM00938">
    <property type="entry name" value="P-II"/>
    <property type="match status" value="1"/>
</dbReference>
<accession>A0ABM7T758</accession>
<proteinExistence type="inferred from homology"/>
<sequence>MKKVEIITRPDKLEGLKELLTAHNCHGMTVSTVMGCGTQRGYVAEMNLPELNINLLPKIFVMTVIEDSELDKVLTDIYEALGTGTVGDGKVFVYDVVEVMRIRTGERGEKAL</sequence>